<gene>
    <name evidence="2" type="ORF">HMPREF1581_00830</name>
</gene>
<organism evidence="2 3">
    <name type="scientific">Gardnerella vaginalis JCP8108</name>
    <dbReference type="NCBI Taxonomy" id="1261066"/>
    <lineage>
        <taxon>Bacteria</taxon>
        <taxon>Bacillati</taxon>
        <taxon>Actinomycetota</taxon>
        <taxon>Actinomycetes</taxon>
        <taxon>Bifidobacteriales</taxon>
        <taxon>Bifidobacteriaceae</taxon>
        <taxon>Gardnerella</taxon>
    </lineage>
</organism>
<feature type="transmembrane region" description="Helical" evidence="1">
    <location>
        <begin position="304"/>
        <end position="322"/>
    </location>
</feature>
<keyword evidence="1" id="KW-0472">Membrane</keyword>
<feature type="transmembrane region" description="Helical" evidence="1">
    <location>
        <begin position="212"/>
        <end position="232"/>
    </location>
</feature>
<name>S4GRJ6_GARVA</name>
<keyword evidence="1" id="KW-1133">Transmembrane helix</keyword>
<evidence type="ECO:0000313" key="3">
    <source>
        <dbReference type="Proteomes" id="UP000014521"/>
    </source>
</evidence>
<reference evidence="2 3" key="1">
    <citation type="submission" date="2013-06" db="EMBL/GenBank/DDBJ databases">
        <authorList>
            <person name="Weinstock G."/>
            <person name="Sodergren E."/>
            <person name="Lobos E.A."/>
            <person name="Fulton L."/>
            <person name="Fulton R."/>
            <person name="Courtney L."/>
            <person name="Fronick C."/>
            <person name="O'Laughlin M."/>
            <person name="Godfrey J."/>
            <person name="Wilson R.M."/>
            <person name="Miner T."/>
            <person name="Farmer C."/>
            <person name="Delehaunty K."/>
            <person name="Cordes M."/>
            <person name="Minx P."/>
            <person name="Tomlinson C."/>
            <person name="Chen J."/>
            <person name="Wollam A."/>
            <person name="Pepin K.H."/>
            <person name="Bhonagiri V."/>
            <person name="Zhang X."/>
            <person name="Warren W."/>
            <person name="Mitreva M."/>
            <person name="Mardis E.R."/>
            <person name="Wilson R.K."/>
        </authorList>
    </citation>
    <scope>NUCLEOTIDE SEQUENCE [LARGE SCALE GENOMIC DNA]</scope>
    <source>
        <strain evidence="2 3">JCP8108</strain>
    </source>
</reference>
<feature type="transmembrane region" description="Helical" evidence="1">
    <location>
        <begin position="64"/>
        <end position="85"/>
    </location>
</feature>
<protein>
    <submittedName>
        <fullName evidence="2">Uncharacterized protein</fullName>
    </submittedName>
</protein>
<feature type="transmembrane region" description="Helical" evidence="1">
    <location>
        <begin position="29"/>
        <end position="52"/>
    </location>
</feature>
<dbReference type="PATRIC" id="fig|1261066.4.peg.753"/>
<feature type="transmembrane region" description="Helical" evidence="1">
    <location>
        <begin position="123"/>
        <end position="142"/>
    </location>
</feature>
<evidence type="ECO:0000313" key="2">
    <source>
        <dbReference type="EMBL" id="EPI47620.1"/>
    </source>
</evidence>
<evidence type="ECO:0000256" key="1">
    <source>
        <dbReference type="SAM" id="Phobius"/>
    </source>
</evidence>
<feature type="transmembrane region" description="Helical" evidence="1">
    <location>
        <begin position="244"/>
        <end position="267"/>
    </location>
</feature>
<dbReference type="HOGENOM" id="CLU_868069_0_0_11"/>
<dbReference type="EMBL" id="ATJJ01000047">
    <property type="protein sequence ID" value="EPI47620.1"/>
    <property type="molecule type" value="Genomic_DNA"/>
</dbReference>
<feature type="transmembrane region" description="Helical" evidence="1">
    <location>
        <begin position="97"/>
        <end position="117"/>
    </location>
</feature>
<keyword evidence="1" id="KW-0812">Transmembrane</keyword>
<proteinExistence type="predicted"/>
<sequence length="334" mass="36839">MLRQEGIGLIYRGKIMSEKNVRPVLFKHAFWGHVITETVAGICTLIVALLVQQFVVHRVLGWETVVILALSVVVFSLLSTAYLQWDRHRRPGDGSGDLLIGIIDFVLRLLVTSGIALLLVSDITLLSIIIGAAITSVLLFVFEKPWQPGMTDAQLQEASKKSVELGVQMLEEERVKRAEVRNMIALQHESAGKTDTSGGVSLTFSSLIVANMLIEAVCDVVTFLLALMLQWWMIGAIAGWRTLLVIFFGNMLFSCAAAAVMVLMGVLKADQQKCLTKSRPFLVIVVLLRLLIFGVLAWLFTSSLVWVSVVVGIVLTNIVLVIKHHPWRRTAVAA</sequence>
<dbReference type="AlphaFoldDB" id="S4GRJ6"/>
<feature type="transmembrane region" description="Helical" evidence="1">
    <location>
        <begin position="279"/>
        <end position="298"/>
    </location>
</feature>
<accession>S4GRJ6</accession>
<comment type="caution">
    <text evidence="2">The sequence shown here is derived from an EMBL/GenBank/DDBJ whole genome shotgun (WGS) entry which is preliminary data.</text>
</comment>
<dbReference type="Proteomes" id="UP000014521">
    <property type="component" value="Unassembled WGS sequence"/>
</dbReference>